<dbReference type="OrthoDB" id="1743998at2759"/>
<organism evidence="1 2">
    <name type="scientific">Vanilla planifolia</name>
    <name type="common">Vanilla</name>
    <dbReference type="NCBI Taxonomy" id="51239"/>
    <lineage>
        <taxon>Eukaryota</taxon>
        <taxon>Viridiplantae</taxon>
        <taxon>Streptophyta</taxon>
        <taxon>Embryophyta</taxon>
        <taxon>Tracheophyta</taxon>
        <taxon>Spermatophyta</taxon>
        <taxon>Magnoliopsida</taxon>
        <taxon>Liliopsida</taxon>
        <taxon>Asparagales</taxon>
        <taxon>Orchidaceae</taxon>
        <taxon>Vanilloideae</taxon>
        <taxon>Vanilleae</taxon>
        <taxon>Vanilla</taxon>
    </lineage>
</organism>
<sequence>MAKHGKGRGEAKKEPLRNWSRLRSWCLLSGDAAGEVSVAVEDDGKGRDSVEVLGPDIMMEVMKLLDAHRVARSIVVSRAWYHVATIDRLWNPGLVPKLVRLSASFD</sequence>
<proteinExistence type="predicted"/>
<gene>
    <name evidence="1" type="ORF">HPP92_022348</name>
</gene>
<evidence type="ECO:0000313" key="1">
    <source>
        <dbReference type="EMBL" id="KAG0459220.1"/>
    </source>
</evidence>
<dbReference type="AlphaFoldDB" id="A0A835UFK3"/>
<dbReference type="SUPFAM" id="SSF81383">
    <property type="entry name" value="F-box domain"/>
    <property type="match status" value="1"/>
</dbReference>
<name>A0A835UFK3_VANPL</name>
<dbReference type="Gene3D" id="1.20.1280.50">
    <property type="match status" value="1"/>
</dbReference>
<reference evidence="1 2" key="1">
    <citation type="journal article" date="2020" name="Nat. Food">
        <title>A phased Vanilla planifolia genome enables genetic improvement of flavour and production.</title>
        <authorList>
            <person name="Hasing T."/>
            <person name="Tang H."/>
            <person name="Brym M."/>
            <person name="Khazi F."/>
            <person name="Huang T."/>
            <person name="Chambers A.H."/>
        </authorList>
    </citation>
    <scope>NUCLEOTIDE SEQUENCE [LARGE SCALE GENOMIC DNA]</scope>
    <source>
        <tissue evidence="1">Leaf</tissue>
    </source>
</reference>
<evidence type="ECO:0008006" key="3">
    <source>
        <dbReference type="Google" id="ProtNLM"/>
    </source>
</evidence>
<evidence type="ECO:0000313" key="2">
    <source>
        <dbReference type="Proteomes" id="UP000639772"/>
    </source>
</evidence>
<accession>A0A835UFK3</accession>
<dbReference type="InterPro" id="IPR036047">
    <property type="entry name" value="F-box-like_dom_sf"/>
</dbReference>
<dbReference type="PANTHER" id="PTHR48218">
    <property type="entry name" value="F-BOX DOMAIN CONTAINING PROTEIN"/>
    <property type="match status" value="1"/>
</dbReference>
<comment type="caution">
    <text evidence="1">The sequence shown here is derived from an EMBL/GenBank/DDBJ whole genome shotgun (WGS) entry which is preliminary data.</text>
</comment>
<dbReference type="PANTHER" id="PTHR48218:SF3">
    <property type="entry name" value="OS07G0170800 PROTEIN"/>
    <property type="match status" value="1"/>
</dbReference>
<dbReference type="EMBL" id="JADCNM010000012">
    <property type="protein sequence ID" value="KAG0459220.1"/>
    <property type="molecule type" value="Genomic_DNA"/>
</dbReference>
<dbReference type="Proteomes" id="UP000639772">
    <property type="component" value="Chromosome 12"/>
</dbReference>
<protein>
    <recommendedName>
        <fullName evidence="3">F-box domain-containing protein</fullName>
    </recommendedName>
</protein>